<proteinExistence type="predicted"/>
<gene>
    <name evidence="2" type="ORF">FWK35_00023816</name>
</gene>
<accession>A0A6G0XIR4</accession>
<feature type="transmembrane region" description="Helical" evidence="1">
    <location>
        <begin position="166"/>
        <end position="186"/>
    </location>
</feature>
<keyword evidence="3" id="KW-1185">Reference proteome</keyword>
<dbReference type="PANTHER" id="PTHR31025">
    <property type="entry name" value="SI:CH211-196P9.1-RELATED"/>
    <property type="match status" value="1"/>
</dbReference>
<protein>
    <submittedName>
        <fullName evidence="2">Uncharacterized protein</fullName>
    </submittedName>
</protein>
<organism evidence="2 3">
    <name type="scientific">Aphis craccivora</name>
    <name type="common">Cowpea aphid</name>
    <dbReference type="NCBI Taxonomy" id="307492"/>
    <lineage>
        <taxon>Eukaryota</taxon>
        <taxon>Metazoa</taxon>
        <taxon>Ecdysozoa</taxon>
        <taxon>Arthropoda</taxon>
        <taxon>Hexapoda</taxon>
        <taxon>Insecta</taxon>
        <taxon>Pterygota</taxon>
        <taxon>Neoptera</taxon>
        <taxon>Paraneoptera</taxon>
        <taxon>Hemiptera</taxon>
        <taxon>Sternorrhyncha</taxon>
        <taxon>Aphidomorpha</taxon>
        <taxon>Aphidoidea</taxon>
        <taxon>Aphididae</taxon>
        <taxon>Aphidini</taxon>
        <taxon>Aphis</taxon>
        <taxon>Aphis</taxon>
    </lineage>
</organism>
<dbReference type="OrthoDB" id="6611402at2759"/>
<comment type="caution">
    <text evidence="2">The sequence shown here is derived from an EMBL/GenBank/DDBJ whole genome shotgun (WGS) entry which is preliminary data.</text>
</comment>
<dbReference type="EMBL" id="VUJU01007818">
    <property type="protein sequence ID" value="KAF0740061.1"/>
    <property type="molecule type" value="Genomic_DNA"/>
</dbReference>
<evidence type="ECO:0000313" key="2">
    <source>
        <dbReference type="EMBL" id="KAF0740061.1"/>
    </source>
</evidence>
<keyword evidence="1" id="KW-1133">Transmembrane helix</keyword>
<keyword evidence="1" id="KW-0812">Transmembrane</keyword>
<dbReference type="AlphaFoldDB" id="A0A6G0XIR4"/>
<reference evidence="2 3" key="1">
    <citation type="submission" date="2019-08" db="EMBL/GenBank/DDBJ databases">
        <title>Whole genome of Aphis craccivora.</title>
        <authorList>
            <person name="Voronova N.V."/>
            <person name="Shulinski R.S."/>
            <person name="Bandarenka Y.V."/>
            <person name="Zhorov D.G."/>
            <person name="Warner D."/>
        </authorList>
    </citation>
    <scope>NUCLEOTIDE SEQUENCE [LARGE SCALE GENOMIC DNA]</scope>
    <source>
        <strain evidence="2">180601</strain>
        <tissue evidence="2">Whole Body</tissue>
    </source>
</reference>
<evidence type="ECO:0000256" key="1">
    <source>
        <dbReference type="SAM" id="Phobius"/>
    </source>
</evidence>
<keyword evidence="1" id="KW-0472">Membrane</keyword>
<dbReference type="PANTHER" id="PTHR31025:SF22">
    <property type="entry name" value="IP13529P"/>
    <property type="match status" value="1"/>
</dbReference>
<name>A0A6G0XIR4_APHCR</name>
<evidence type="ECO:0000313" key="3">
    <source>
        <dbReference type="Proteomes" id="UP000478052"/>
    </source>
</evidence>
<dbReference type="Proteomes" id="UP000478052">
    <property type="component" value="Unassembled WGS sequence"/>
</dbReference>
<sequence length="240" mass="27994">MNTTYAAQRQIILNADPIDTILSEWPFLGKELYLKKHFYHLTNIEDTVINHFKTKIPTMLKFVQAEAERKRKDINQQTRLMDIIKNHSNNKNNYSDLLAVLLCYMAIMKENVELMFIIFEDTCSLDEVQSDDKIISTPVIACLGDIWSNPKCFVFVDKQCLWREPLAVDVAIIIMFVSFYVFNIQYPKELAGILQFLQSSMFGINDEGNKVKKKTSAEKFVSKLLKLMKDYDSYVKKWTC</sequence>